<dbReference type="SUPFAM" id="SSF53187">
    <property type="entry name" value="Zn-dependent exopeptidases"/>
    <property type="match status" value="1"/>
</dbReference>
<accession>A0A081BCT6</accession>
<evidence type="ECO:0000313" key="1">
    <source>
        <dbReference type="EMBL" id="GAK45854.1"/>
    </source>
</evidence>
<proteinExistence type="predicted"/>
<protein>
    <submittedName>
        <fullName evidence="1">Conserved protein</fullName>
    </submittedName>
</protein>
<dbReference type="Pfam" id="PF10994">
    <property type="entry name" value="DUF2817"/>
    <property type="match status" value="1"/>
</dbReference>
<dbReference type="EMBL" id="BBIO01000012">
    <property type="protein sequence ID" value="GAK45854.1"/>
    <property type="molecule type" value="Genomic_DNA"/>
</dbReference>
<keyword evidence="2" id="KW-1185">Reference proteome</keyword>
<gene>
    <name evidence="1" type="ORF">M2A_2353</name>
</gene>
<dbReference type="Proteomes" id="UP000028702">
    <property type="component" value="Unassembled WGS sequence"/>
</dbReference>
<dbReference type="AlphaFoldDB" id="A0A081BCT6"/>
<dbReference type="STRING" id="1333998.M2A_2353"/>
<sequence length="381" mass="42219">MSAQSSFSDTYAEARARFVRAAADAGAQLFSYEHPSATGPMGETLYLDAAWFGPRDAASVLINTSGTHGAEGYGGSAAQLAWIEQMGPASLPPGTALFMIHAVNPFGFAWGLRGTENNVDLNRNWLDHSKPHPANPLYAEVHPLMCPRHIDKGFANELVMQSTKLLSVHGQWALEEAITRGQYTHPDGFHFGGLRPEWSTEVISALVRRELSQARRVGFIDWHSGPVGNGELIFLCFSKPGSVGFAQASEWWGPRALDPEHVNALWGSKRPSRRGIVFWGIENLVKDHADFAGAVVEFRSARAKDNPLESLRISLLERWLRFEGGFNAPEAPRYFEEIREDYAPRRESWRENVITNALTTYEQTLAGLGRWARETGSLAAD</sequence>
<dbReference type="Gene3D" id="3.40.630.10">
    <property type="entry name" value="Zn peptidases"/>
    <property type="match status" value="1"/>
</dbReference>
<dbReference type="RefSeq" id="WP_045447617.1">
    <property type="nucleotide sequence ID" value="NZ_BBIO01000012.1"/>
</dbReference>
<dbReference type="CDD" id="cd06233">
    <property type="entry name" value="M14-like"/>
    <property type="match status" value="1"/>
</dbReference>
<name>A0A081BCT6_9HYPH</name>
<dbReference type="InterPro" id="IPR021259">
    <property type="entry name" value="DUF2817"/>
</dbReference>
<reference evidence="1 2" key="1">
    <citation type="submission" date="2014-07" db="EMBL/GenBank/DDBJ databases">
        <title>Tepidicaulis marinum gen. nov., sp. nov., a novel marine bacterium denitrifying nitrate to nitrous oxide strictly under microaerobic conditions.</title>
        <authorList>
            <person name="Takeuchi M."/>
            <person name="Yamagishi T."/>
            <person name="Kamagata Y."/>
            <person name="Oshima K."/>
            <person name="Hattori M."/>
            <person name="Katayama T."/>
            <person name="Hanada S."/>
            <person name="Tamaki H."/>
            <person name="Marumo K."/>
            <person name="Maeda H."/>
            <person name="Nedachi M."/>
            <person name="Iwasaki W."/>
            <person name="Suwa Y."/>
            <person name="Sakata S."/>
        </authorList>
    </citation>
    <scope>NUCLEOTIDE SEQUENCE [LARGE SCALE GENOMIC DNA]</scope>
    <source>
        <strain evidence="1 2">MA2</strain>
    </source>
</reference>
<organism evidence="1 2">
    <name type="scientific">Tepidicaulis marinus</name>
    <dbReference type="NCBI Taxonomy" id="1333998"/>
    <lineage>
        <taxon>Bacteria</taxon>
        <taxon>Pseudomonadati</taxon>
        <taxon>Pseudomonadota</taxon>
        <taxon>Alphaproteobacteria</taxon>
        <taxon>Hyphomicrobiales</taxon>
        <taxon>Parvibaculaceae</taxon>
        <taxon>Tepidicaulis</taxon>
    </lineage>
</organism>
<dbReference type="eggNOG" id="COG2866">
    <property type="taxonomic scope" value="Bacteria"/>
</dbReference>
<evidence type="ECO:0000313" key="2">
    <source>
        <dbReference type="Proteomes" id="UP000028702"/>
    </source>
</evidence>
<comment type="caution">
    <text evidence="1">The sequence shown here is derived from an EMBL/GenBank/DDBJ whole genome shotgun (WGS) entry which is preliminary data.</text>
</comment>